<evidence type="ECO:0000256" key="11">
    <source>
        <dbReference type="HAMAP-Rule" id="MF_00276"/>
    </source>
</evidence>
<dbReference type="HAMAP" id="MF_00276">
    <property type="entry name" value="KdpC"/>
    <property type="match status" value="1"/>
</dbReference>
<dbReference type="OrthoDB" id="9788285at2"/>
<name>A0A2T0ZC66_9ACTN</name>
<evidence type="ECO:0000313" key="13">
    <source>
        <dbReference type="EMBL" id="PRZ33901.1"/>
    </source>
</evidence>
<dbReference type="PANTHER" id="PTHR30042">
    <property type="entry name" value="POTASSIUM-TRANSPORTING ATPASE C CHAIN"/>
    <property type="match status" value="1"/>
</dbReference>
<dbReference type="GO" id="GO:0005886">
    <property type="term" value="C:plasma membrane"/>
    <property type="evidence" value="ECO:0007669"/>
    <property type="project" value="UniProtKB-SubCell"/>
</dbReference>
<comment type="similarity">
    <text evidence="11">Belongs to the KdpC family.</text>
</comment>
<evidence type="ECO:0000256" key="1">
    <source>
        <dbReference type="ARBA" id="ARBA00022448"/>
    </source>
</evidence>
<dbReference type="PANTHER" id="PTHR30042:SF2">
    <property type="entry name" value="POTASSIUM-TRANSPORTING ATPASE KDPC SUBUNIT"/>
    <property type="match status" value="1"/>
</dbReference>
<keyword evidence="10 11" id="KW-0472">Membrane</keyword>
<dbReference type="NCBIfam" id="TIGR00681">
    <property type="entry name" value="kdpC"/>
    <property type="match status" value="1"/>
</dbReference>
<evidence type="ECO:0000256" key="4">
    <source>
        <dbReference type="ARBA" id="ARBA00022692"/>
    </source>
</evidence>
<gene>
    <name evidence="11" type="primary">kdpC</name>
    <name evidence="13" type="ORF">CLV47_12434</name>
</gene>
<keyword evidence="1 11" id="KW-0813">Transport</keyword>
<reference evidence="13 14" key="1">
    <citation type="submission" date="2018-03" db="EMBL/GenBank/DDBJ databases">
        <title>Genomic Encyclopedia of Archaeal and Bacterial Type Strains, Phase II (KMG-II): from individual species to whole genera.</title>
        <authorList>
            <person name="Goeker M."/>
        </authorList>
    </citation>
    <scope>NUCLEOTIDE SEQUENCE [LARGE SCALE GENOMIC DNA]</scope>
    <source>
        <strain evidence="13 14">DSM 100065</strain>
    </source>
</reference>
<dbReference type="Pfam" id="PF02669">
    <property type="entry name" value="KdpC"/>
    <property type="match status" value="1"/>
</dbReference>
<comment type="subcellular location">
    <subcellularLocation>
        <location evidence="11">Cell membrane</location>
        <topology evidence="11">Single-pass membrane protein</topology>
    </subcellularLocation>
</comment>
<dbReference type="Proteomes" id="UP000237752">
    <property type="component" value="Unassembled WGS sequence"/>
</dbReference>
<evidence type="ECO:0000313" key="14">
    <source>
        <dbReference type="Proteomes" id="UP000237752"/>
    </source>
</evidence>
<comment type="function">
    <text evidence="11">Part of the high-affinity ATP-driven potassium transport (or Kdp) system, which catalyzes the hydrolysis of ATP coupled with the electrogenic transport of potassium into the cytoplasm. This subunit acts as a catalytic chaperone that increases the ATP-binding affinity of the ATP-hydrolyzing subunit KdpB by the formation of a transient KdpB/KdpC/ATP ternary complex.</text>
</comment>
<evidence type="ECO:0000256" key="2">
    <source>
        <dbReference type="ARBA" id="ARBA00022475"/>
    </source>
</evidence>
<comment type="caution">
    <text evidence="13">The sequence shown here is derived from an EMBL/GenBank/DDBJ whole genome shotgun (WGS) entry which is preliminary data.</text>
</comment>
<dbReference type="PIRSF" id="PIRSF001296">
    <property type="entry name" value="K_ATPase_KdpC"/>
    <property type="match status" value="1"/>
</dbReference>
<evidence type="ECO:0000256" key="7">
    <source>
        <dbReference type="ARBA" id="ARBA00022958"/>
    </source>
</evidence>
<keyword evidence="9 11" id="KW-0406">Ion transport</keyword>
<dbReference type="InterPro" id="IPR003820">
    <property type="entry name" value="KdpC"/>
</dbReference>
<protein>
    <recommendedName>
        <fullName evidence="11">Potassium-transporting ATPase KdpC subunit</fullName>
    </recommendedName>
    <alternativeName>
        <fullName evidence="11">ATP phosphohydrolase [potassium-transporting] C chain</fullName>
    </alternativeName>
    <alternativeName>
        <fullName evidence="11">Potassium-binding and translocating subunit C</fullName>
    </alternativeName>
    <alternativeName>
        <fullName evidence="11">Potassium-translocating ATPase C chain</fullName>
    </alternativeName>
</protein>
<accession>A0A2T0ZC66</accession>
<dbReference type="AlphaFoldDB" id="A0A2T0ZC66"/>
<keyword evidence="2 11" id="KW-1003">Cell membrane</keyword>
<evidence type="ECO:0000256" key="12">
    <source>
        <dbReference type="SAM" id="MobiDB-lite"/>
    </source>
</evidence>
<evidence type="ECO:0000256" key="6">
    <source>
        <dbReference type="ARBA" id="ARBA00022840"/>
    </source>
</evidence>
<evidence type="ECO:0000256" key="3">
    <source>
        <dbReference type="ARBA" id="ARBA00022538"/>
    </source>
</evidence>
<evidence type="ECO:0000256" key="10">
    <source>
        <dbReference type="ARBA" id="ARBA00023136"/>
    </source>
</evidence>
<dbReference type="GO" id="GO:0005524">
    <property type="term" value="F:ATP binding"/>
    <property type="evidence" value="ECO:0007669"/>
    <property type="project" value="UniProtKB-UniRule"/>
</dbReference>
<evidence type="ECO:0000256" key="8">
    <source>
        <dbReference type="ARBA" id="ARBA00022989"/>
    </source>
</evidence>
<keyword evidence="4 11" id="KW-0812">Transmembrane</keyword>
<keyword evidence="14" id="KW-1185">Reference proteome</keyword>
<keyword evidence="8 11" id="KW-1133">Transmembrane helix</keyword>
<evidence type="ECO:0000256" key="9">
    <source>
        <dbReference type="ARBA" id="ARBA00023065"/>
    </source>
</evidence>
<keyword evidence="3 11" id="KW-0633">Potassium transport</keyword>
<organism evidence="13 14">
    <name type="scientific">Antricoccus suffuscus</name>
    <dbReference type="NCBI Taxonomy" id="1629062"/>
    <lineage>
        <taxon>Bacteria</taxon>
        <taxon>Bacillati</taxon>
        <taxon>Actinomycetota</taxon>
        <taxon>Actinomycetes</taxon>
        <taxon>Geodermatophilales</taxon>
        <taxon>Antricoccaceae</taxon>
        <taxon>Antricoccus</taxon>
    </lineage>
</organism>
<proteinExistence type="inferred from homology"/>
<keyword evidence="5 11" id="KW-0547">Nucleotide-binding</keyword>
<comment type="subunit">
    <text evidence="11">The system is composed of three essential subunits: KdpA, KdpB and KdpC.</text>
</comment>
<dbReference type="RefSeq" id="WP_106350872.1">
    <property type="nucleotide sequence ID" value="NZ_PVUE01000024.1"/>
</dbReference>
<feature type="transmembrane region" description="Helical" evidence="11">
    <location>
        <begin position="12"/>
        <end position="33"/>
    </location>
</feature>
<dbReference type="GO" id="GO:0008556">
    <property type="term" value="F:P-type potassium transmembrane transporter activity"/>
    <property type="evidence" value="ECO:0007669"/>
    <property type="project" value="InterPro"/>
</dbReference>
<feature type="region of interest" description="Disordered" evidence="12">
    <location>
        <begin position="63"/>
        <end position="90"/>
    </location>
</feature>
<dbReference type="EMBL" id="PVUE01000024">
    <property type="protein sequence ID" value="PRZ33901.1"/>
    <property type="molecule type" value="Genomic_DNA"/>
</dbReference>
<evidence type="ECO:0000256" key="5">
    <source>
        <dbReference type="ARBA" id="ARBA00022741"/>
    </source>
</evidence>
<dbReference type="NCBIfam" id="NF001454">
    <property type="entry name" value="PRK00315.1"/>
    <property type="match status" value="1"/>
</dbReference>
<keyword evidence="6 11" id="KW-0067">ATP-binding</keyword>
<keyword evidence="7 11" id="KW-0630">Potassium</keyword>
<sequence>MTSLLRTGVTALRALVVFTIVLGIAFPLAIWGVGQVAFNASANGSLIRSDGKVIASSLIGQQSSGPQWFHSRPSAAGKGYDAESSSGTNLGPNNPALTALIEKRKAAIAAEEGVAAGAVPPDAVTASGSGLDPNISSAYAYLQVARVARENGLDPAVVRALVTSHVSGGVISPALVNVVELNLALAHITGRTMG</sequence>